<feature type="transmembrane region" description="Helical" evidence="2">
    <location>
        <begin position="272"/>
        <end position="292"/>
    </location>
</feature>
<dbReference type="VEuPathDB" id="FungiDB:PV06_06067"/>
<feature type="transmembrane region" description="Helical" evidence="2">
    <location>
        <begin position="298"/>
        <end position="318"/>
    </location>
</feature>
<accession>A0A0D2E436</accession>
<evidence type="ECO:0000256" key="2">
    <source>
        <dbReference type="SAM" id="Phobius"/>
    </source>
</evidence>
<gene>
    <name evidence="3" type="ORF">PV06_06067</name>
</gene>
<proteinExistence type="predicted"/>
<dbReference type="GeneID" id="27358141"/>
<keyword evidence="2" id="KW-0472">Membrane</keyword>
<feature type="transmembrane region" description="Helical" evidence="2">
    <location>
        <begin position="44"/>
        <end position="65"/>
    </location>
</feature>
<evidence type="ECO:0000256" key="1">
    <source>
        <dbReference type="SAM" id="MobiDB-lite"/>
    </source>
</evidence>
<dbReference type="EMBL" id="KN847336">
    <property type="protein sequence ID" value="KIW42524.1"/>
    <property type="molecule type" value="Genomic_DNA"/>
</dbReference>
<keyword evidence="2" id="KW-0812">Transmembrane</keyword>
<dbReference type="Proteomes" id="UP000053342">
    <property type="component" value="Unassembled WGS sequence"/>
</dbReference>
<dbReference type="HOGENOM" id="CLU_034489_0_0_1"/>
<feature type="transmembrane region" description="Helical" evidence="2">
    <location>
        <begin position="170"/>
        <end position="192"/>
    </location>
</feature>
<feature type="compositionally biased region" description="Basic and acidic residues" evidence="1">
    <location>
        <begin position="379"/>
        <end position="398"/>
    </location>
</feature>
<feature type="transmembrane region" description="Helical" evidence="2">
    <location>
        <begin position="20"/>
        <end position="38"/>
    </location>
</feature>
<organism evidence="3 4">
    <name type="scientific">Exophiala oligosperma</name>
    <dbReference type="NCBI Taxonomy" id="215243"/>
    <lineage>
        <taxon>Eukaryota</taxon>
        <taxon>Fungi</taxon>
        <taxon>Dikarya</taxon>
        <taxon>Ascomycota</taxon>
        <taxon>Pezizomycotina</taxon>
        <taxon>Eurotiomycetes</taxon>
        <taxon>Chaetothyriomycetidae</taxon>
        <taxon>Chaetothyriales</taxon>
        <taxon>Herpotrichiellaceae</taxon>
        <taxon>Exophiala</taxon>
    </lineage>
</organism>
<evidence type="ECO:0000313" key="4">
    <source>
        <dbReference type="Proteomes" id="UP000053342"/>
    </source>
</evidence>
<reference evidence="3 4" key="1">
    <citation type="submission" date="2015-01" db="EMBL/GenBank/DDBJ databases">
        <title>The Genome Sequence of Exophiala oligosperma CBS72588.</title>
        <authorList>
            <consortium name="The Broad Institute Genomics Platform"/>
            <person name="Cuomo C."/>
            <person name="de Hoog S."/>
            <person name="Gorbushina A."/>
            <person name="Stielow B."/>
            <person name="Teixiera M."/>
            <person name="Abouelleil A."/>
            <person name="Chapman S.B."/>
            <person name="Priest M."/>
            <person name="Young S.K."/>
            <person name="Wortman J."/>
            <person name="Nusbaum C."/>
            <person name="Birren B."/>
        </authorList>
    </citation>
    <scope>NUCLEOTIDE SEQUENCE [LARGE SCALE GENOMIC DNA]</scope>
    <source>
        <strain evidence="3 4">CBS 72588</strain>
    </source>
</reference>
<protein>
    <submittedName>
        <fullName evidence="3">Uncharacterized protein</fullName>
    </submittedName>
</protein>
<feature type="region of interest" description="Disordered" evidence="1">
    <location>
        <begin position="379"/>
        <end position="415"/>
    </location>
</feature>
<evidence type="ECO:0000313" key="3">
    <source>
        <dbReference type="EMBL" id="KIW42524.1"/>
    </source>
</evidence>
<dbReference type="OrthoDB" id="1937642at2759"/>
<name>A0A0D2E436_9EURO</name>
<dbReference type="STRING" id="215243.A0A0D2E436"/>
<keyword evidence="4" id="KW-1185">Reference proteome</keyword>
<dbReference type="AlphaFoldDB" id="A0A0D2E436"/>
<sequence length="415" mass="45939">MFDPQAAVDDLRNGWAHPTVVFPILLLAGSGIVQKALAQLAGGLMSPVAFSFGWVAYAFSALLSVGRGNLMPSDSNCLVINAKTGYSRVCNRWILNRILDDYVHWMDPRVLIQMSQVQEELKIHEQHKLWKREPQAVPGPSADFRPRVGLCVSIYEAGFNPEAGRPALDFLFYSGFCTTFVQLGIAAIPVGIYGDWSIILITAIGTVLSYATGSLPQWKDEKWACRRHSRKTVILTKGNGAQHAIVVFGNGHGLDLEDLAAPNDFPRGSFDATSIALVAFAFLWSALLITVAGKTHDVWYLMAVCALGTMQNVLVASWHRHPSAYGIHLNFVEVIARRKVMDTLFDVEEKYTQVGRSMLDVFFPGKLRPEENRRWDELREKAEVHDSEKSRQRPHEVGGRVTLPSASIPAGAGEP</sequence>
<keyword evidence="2" id="KW-1133">Transmembrane helix</keyword>
<dbReference type="RefSeq" id="XP_016262740.1">
    <property type="nucleotide sequence ID" value="XM_016407136.1"/>
</dbReference>
<feature type="transmembrane region" description="Helical" evidence="2">
    <location>
        <begin position="198"/>
        <end position="218"/>
    </location>
</feature>